<dbReference type="SUPFAM" id="SSF52540">
    <property type="entry name" value="P-loop containing nucleoside triphosphate hydrolases"/>
    <property type="match status" value="1"/>
</dbReference>
<dbReference type="InterPro" id="IPR020568">
    <property type="entry name" value="Ribosomal_Su5_D2-typ_SF"/>
</dbReference>
<dbReference type="InterPro" id="IPR027417">
    <property type="entry name" value="P-loop_NTPase"/>
</dbReference>
<dbReference type="InterPro" id="IPR045006">
    <property type="entry name" value="CHLI-like"/>
</dbReference>
<dbReference type="RefSeq" id="WP_231417978.1">
    <property type="nucleotide sequence ID" value="NZ_CP126446.1"/>
</dbReference>
<accession>A0ABY8V2S1</accession>
<dbReference type="Proteomes" id="UP001236652">
    <property type="component" value="Chromosome"/>
</dbReference>
<sequence>MAVAIQSIGLKGIEGYPVTVEVEKLNGVESVVVVGLPGAAVKESKERVLAALKGYGVNFFDRRVIVNLSPAEEKKHGPMFDVAMAIGILKCFGTLRSEIADDTAFIGSLSLTGKVQSIRGILPAIMSAKKLGIKRLFVPYDCSIPIQEIEGLEIVYVEYLRELVGHLSGSGAMPSMKPKERIVVAPPSFDGVDFKEVIGREKAKRALEIAAAGGHNVMMVGPPGCGKSLLAESFPSIMPKLELESQLENVSLYELANTSMSSLGKPPFRAPHHSASAVSIIGGGANPAPGEISLANHGVLFLDELAEFPKKTLDMLRQPLESGRVTISRAQATVTYPAKFLLLSAMNPCPCGYLGATTHYCTCSPRTIQAYQNKVSGPVQDRIDIILHLAPVNLQKERKEEVPSSSEIQRRVQAARDLQYKRHGKVCCNADLSVEEVRTKIHLTEDQKRFLQNRAVKENWSNRLQMKMYRLARTISDLKGEETVSNEALWEAVSLRRGTSGLIKKKVIR</sequence>
<reference evidence="3 4" key="1">
    <citation type="submission" date="2023-05" db="EMBL/GenBank/DDBJ databases">
        <title>Comparative genomics reveals the evidence of polycyclic aromatic hydrocarbons degradation in moderately halophilic genus Pontibacillus.</title>
        <authorList>
            <person name="Yang H."/>
            <person name="Qian Z."/>
        </authorList>
    </citation>
    <scope>NUCLEOTIDE SEQUENCE [LARGE SCALE GENOMIC DNA]</scope>
    <source>
        <strain evidence="4">HN14</strain>
    </source>
</reference>
<dbReference type="InterPro" id="IPR000523">
    <property type="entry name" value="Mg_chelatse_chII-like_cat_dom"/>
</dbReference>
<dbReference type="PANTHER" id="PTHR32039:SF7">
    <property type="entry name" value="COMPETENCE PROTEIN COMM"/>
    <property type="match status" value="1"/>
</dbReference>
<dbReference type="Gene3D" id="3.30.230.10">
    <property type="match status" value="1"/>
</dbReference>
<evidence type="ECO:0000259" key="2">
    <source>
        <dbReference type="SMART" id="SM00382"/>
    </source>
</evidence>
<dbReference type="EMBL" id="CP126446">
    <property type="protein sequence ID" value="WIG00263.1"/>
    <property type="molecule type" value="Genomic_DNA"/>
</dbReference>
<dbReference type="InterPro" id="IPR025158">
    <property type="entry name" value="Mg_chelat-rel_C"/>
</dbReference>
<evidence type="ECO:0000256" key="1">
    <source>
        <dbReference type="ARBA" id="ARBA00006354"/>
    </source>
</evidence>
<evidence type="ECO:0000313" key="3">
    <source>
        <dbReference type="EMBL" id="WIG00263.1"/>
    </source>
</evidence>
<dbReference type="InterPro" id="IPR004482">
    <property type="entry name" value="Mg_chelat-rel"/>
</dbReference>
<proteinExistence type="inferred from homology"/>
<dbReference type="SUPFAM" id="SSF54211">
    <property type="entry name" value="Ribosomal protein S5 domain 2-like"/>
    <property type="match status" value="1"/>
</dbReference>
<dbReference type="Pfam" id="PF13335">
    <property type="entry name" value="Mg_chelatase_C"/>
    <property type="match status" value="1"/>
</dbReference>
<dbReference type="PANTHER" id="PTHR32039">
    <property type="entry name" value="MAGNESIUM-CHELATASE SUBUNIT CHLI"/>
    <property type="match status" value="1"/>
</dbReference>
<dbReference type="InterPro" id="IPR003593">
    <property type="entry name" value="AAA+_ATPase"/>
</dbReference>
<dbReference type="NCBIfam" id="TIGR00368">
    <property type="entry name" value="YifB family Mg chelatase-like AAA ATPase"/>
    <property type="match status" value="1"/>
</dbReference>
<dbReference type="InterPro" id="IPR014721">
    <property type="entry name" value="Ribsml_uS5_D2-typ_fold_subgr"/>
</dbReference>
<dbReference type="Pfam" id="PF13541">
    <property type="entry name" value="ChlI"/>
    <property type="match status" value="1"/>
</dbReference>
<dbReference type="CDD" id="cd00009">
    <property type="entry name" value="AAA"/>
    <property type="match status" value="1"/>
</dbReference>
<name>A0ABY8V2S1_9BACI</name>
<gene>
    <name evidence="3" type="ORF">QNI29_18745</name>
</gene>
<comment type="similarity">
    <text evidence="1">Belongs to the Mg-chelatase subunits D/I family. ComM subfamily.</text>
</comment>
<evidence type="ECO:0000313" key="4">
    <source>
        <dbReference type="Proteomes" id="UP001236652"/>
    </source>
</evidence>
<protein>
    <submittedName>
        <fullName evidence="3">YifB family Mg chelatase-like AAA ATPase</fullName>
    </submittedName>
</protein>
<dbReference type="Gene3D" id="3.40.50.300">
    <property type="entry name" value="P-loop containing nucleotide triphosphate hydrolases"/>
    <property type="match status" value="1"/>
</dbReference>
<dbReference type="Pfam" id="PF01078">
    <property type="entry name" value="Mg_chelatase"/>
    <property type="match status" value="1"/>
</dbReference>
<organism evidence="3 4">
    <name type="scientific">Pontibacillus chungwhensis</name>
    <dbReference type="NCBI Taxonomy" id="265426"/>
    <lineage>
        <taxon>Bacteria</taxon>
        <taxon>Bacillati</taxon>
        <taxon>Bacillota</taxon>
        <taxon>Bacilli</taxon>
        <taxon>Bacillales</taxon>
        <taxon>Bacillaceae</taxon>
        <taxon>Pontibacillus</taxon>
    </lineage>
</organism>
<dbReference type="SMART" id="SM00382">
    <property type="entry name" value="AAA"/>
    <property type="match status" value="1"/>
</dbReference>
<feature type="domain" description="AAA+ ATPase" evidence="2">
    <location>
        <begin position="213"/>
        <end position="393"/>
    </location>
</feature>
<keyword evidence="4" id="KW-1185">Reference proteome</keyword>